<dbReference type="RefSeq" id="WP_204199507.1">
    <property type="nucleotide sequence ID" value="NZ_JAFEMC010000004.1"/>
</dbReference>
<dbReference type="InterPro" id="IPR052572">
    <property type="entry name" value="UPF0153_domain"/>
</dbReference>
<accession>A0ABS2DA85</accession>
<proteinExistence type="predicted"/>
<evidence type="ECO:0000313" key="1">
    <source>
        <dbReference type="EMBL" id="MBM6577398.1"/>
    </source>
</evidence>
<dbReference type="EMBL" id="JAFEMC010000004">
    <property type="protein sequence ID" value="MBM6577398.1"/>
    <property type="molecule type" value="Genomic_DNA"/>
</dbReference>
<dbReference type="PANTHER" id="PTHR36931">
    <property type="entry name" value="UPF0153 PROTEIN YEIW"/>
    <property type="match status" value="1"/>
</dbReference>
<protein>
    <submittedName>
        <fullName evidence="1">YkgJ family cysteine cluster protein</fullName>
    </submittedName>
</protein>
<name>A0ABS2DA85_9SPHN</name>
<gene>
    <name evidence="1" type="ORF">ILT43_13530</name>
</gene>
<organism evidence="1 2">
    <name type="scientific">Sphingomonas longa</name>
    <dbReference type="NCBI Taxonomy" id="2778730"/>
    <lineage>
        <taxon>Bacteria</taxon>
        <taxon>Pseudomonadati</taxon>
        <taxon>Pseudomonadota</taxon>
        <taxon>Alphaproteobacteria</taxon>
        <taxon>Sphingomonadales</taxon>
        <taxon>Sphingomonadaceae</taxon>
        <taxon>Sphingomonas</taxon>
    </lineage>
</organism>
<comment type="caution">
    <text evidence="1">The sequence shown here is derived from an EMBL/GenBank/DDBJ whole genome shotgun (WGS) entry which is preliminary data.</text>
</comment>
<reference evidence="1 2" key="1">
    <citation type="submission" date="2020-12" db="EMBL/GenBank/DDBJ databases">
        <title>Sphingomonas sp.</title>
        <authorList>
            <person name="Kim M.K."/>
        </authorList>
    </citation>
    <scope>NUCLEOTIDE SEQUENCE [LARGE SCALE GENOMIC DNA]</scope>
    <source>
        <strain evidence="1 2">BT552</strain>
    </source>
</reference>
<dbReference type="PANTHER" id="PTHR36931:SF1">
    <property type="entry name" value="UPF0153 PROTEIN YEIW"/>
    <property type="match status" value="1"/>
</dbReference>
<dbReference type="Proteomes" id="UP000763641">
    <property type="component" value="Unassembled WGS sequence"/>
</dbReference>
<keyword evidence="2" id="KW-1185">Reference proteome</keyword>
<evidence type="ECO:0000313" key="2">
    <source>
        <dbReference type="Proteomes" id="UP000763641"/>
    </source>
</evidence>
<sequence>MHAPADLETMLLGPVLPDRDCGACTACCTTLTVDTPEFRKAAGTPCVHLGDRGCSIHAVRPDICRTWFCVWRRDARLPDDARPDRSGLLVSLTFNRAPQNCFEGVSITVRALAGSAAIENGMARTVLDVVCDRLIPVWFSDGSRKMLMHPDQEVAALVMGDGPAPAHLHDEVAAWRGRYGVFAPS</sequence>